<dbReference type="EMBL" id="LT934116">
    <property type="protein sequence ID" value="VAH84806.1"/>
    <property type="molecule type" value="Genomic_DNA"/>
</dbReference>
<keyword evidence="2" id="KW-0805">Transcription regulation</keyword>
<feature type="compositionally biased region" description="Acidic residues" evidence="6">
    <location>
        <begin position="122"/>
        <end position="136"/>
    </location>
</feature>
<proteinExistence type="predicted"/>
<evidence type="ECO:0008006" key="9">
    <source>
        <dbReference type="Google" id="ProtNLM"/>
    </source>
</evidence>
<accession>A0A9R1S958</accession>
<dbReference type="Gramene" id="TRITD3Bv1G255510.1">
    <property type="protein sequence ID" value="TRITD3Bv1G255510.1"/>
    <property type="gene ID" value="TRITD3Bv1G255510"/>
</dbReference>
<dbReference type="SUPFAM" id="SSF101936">
    <property type="entry name" value="DNA-binding pseudobarrel domain"/>
    <property type="match status" value="1"/>
</dbReference>
<gene>
    <name evidence="7" type="ORF">TRITD_3Bv1G255510</name>
</gene>
<organism evidence="7 8">
    <name type="scientific">Triticum turgidum subsp. durum</name>
    <name type="common">Durum wheat</name>
    <name type="synonym">Triticum durum</name>
    <dbReference type="NCBI Taxonomy" id="4567"/>
    <lineage>
        <taxon>Eukaryota</taxon>
        <taxon>Viridiplantae</taxon>
        <taxon>Streptophyta</taxon>
        <taxon>Embryophyta</taxon>
        <taxon>Tracheophyta</taxon>
        <taxon>Spermatophyta</taxon>
        <taxon>Magnoliopsida</taxon>
        <taxon>Liliopsida</taxon>
        <taxon>Poales</taxon>
        <taxon>Poaceae</taxon>
        <taxon>BOP clade</taxon>
        <taxon>Pooideae</taxon>
        <taxon>Triticodae</taxon>
        <taxon>Triticeae</taxon>
        <taxon>Triticinae</taxon>
        <taxon>Triticum</taxon>
    </lineage>
</organism>
<comment type="subcellular location">
    <subcellularLocation>
        <location evidence="1">Nucleus</location>
    </subcellularLocation>
</comment>
<keyword evidence="3" id="KW-0238">DNA-binding</keyword>
<keyword evidence="8" id="KW-1185">Reference proteome</keyword>
<evidence type="ECO:0000313" key="8">
    <source>
        <dbReference type="Proteomes" id="UP000324705"/>
    </source>
</evidence>
<keyword evidence="4" id="KW-0804">Transcription</keyword>
<feature type="compositionally biased region" description="Basic and acidic residues" evidence="6">
    <location>
        <begin position="137"/>
        <end position="147"/>
    </location>
</feature>
<evidence type="ECO:0000256" key="6">
    <source>
        <dbReference type="SAM" id="MobiDB-lite"/>
    </source>
</evidence>
<dbReference type="Gene3D" id="2.40.330.10">
    <property type="entry name" value="DNA-binding pseudobarrel domain"/>
    <property type="match status" value="1"/>
</dbReference>
<dbReference type="GO" id="GO:0005634">
    <property type="term" value="C:nucleus"/>
    <property type="evidence" value="ECO:0007669"/>
    <property type="project" value="UniProtKB-SubCell"/>
</dbReference>
<sequence>MCEQYAVCRVCLNRCDYERNEDSFSMYVSEAFKNRGVVACNERVHFDIIIEEEVTFVANTRTYTVRCYKGRTHSAMYGSGWKKFYEDNKLGKGQLVYFFLDQPSPMAAILFLQLGNGSKDEDPMEGDDEDADEDDEHGGAPHDNDEGIVRTRGFELNGIEESELQGLLPLSDRFVGLPFIHRLTRTNVHLGMMKIPKKVAAATLFEKHDFGIVCMDGGNFKRIPYRTYGDGRIVNVNNVVLFGFKNSKSSEIDSFVITRKLG</sequence>
<evidence type="ECO:0000256" key="5">
    <source>
        <dbReference type="ARBA" id="ARBA00023242"/>
    </source>
</evidence>
<keyword evidence="5" id="KW-0539">Nucleus</keyword>
<dbReference type="OMA" id="CEQYAVC"/>
<protein>
    <recommendedName>
        <fullName evidence="9">TF-B3 domain-containing protein</fullName>
    </recommendedName>
</protein>
<evidence type="ECO:0000256" key="4">
    <source>
        <dbReference type="ARBA" id="ARBA00023163"/>
    </source>
</evidence>
<dbReference type="Proteomes" id="UP000324705">
    <property type="component" value="Chromosome 3B"/>
</dbReference>
<evidence type="ECO:0000256" key="3">
    <source>
        <dbReference type="ARBA" id="ARBA00023125"/>
    </source>
</evidence>
<evidence type="ECO:0000313" key="7">
    <source>
        <dbReference type="EMBL" id="VAH84806.1"/>
    </source>
</evidence>
<dbReference type="GO" id="GO:0003677">
    <property type="term" value="F:DNA binding"/>
    <property type="evidence" value="ECO:0007669"/>
    <property type="project" value="UniProtKB-KW"/>
</dbReference>
<dbReference type="CDD" id="cd10017">
    <property type="entry name" value="B3_DNA"/>
    <property type="match status" value="1"/>
</dbReference>
<feature type="region of interest" description="Disordered" evidence="6">
    <location>
        <begin position="119"/>
        <end position="147"/>
    </location>
</feature>
<reference evidence="7 8" key="1">
    <citation type="submission" date="2017-09" db="EMBL/GenBank/DDBJ databases">
        <authorList>
            <consortium name="International Durum Wheat Genome Sequencing Consortium (IDWGSC)"/>
            <person name="Milanesi L."/>
        </authorList>
    </citation>
    <scope>NUCLEOTIDE SEQUENCE [LARGE SCALE GENOMIC DNA]</scope>
    <source>
        <strain evidence="8">cv. Svevo</strain>
    </source>
</reference>
<dbReference type="InterPro" id="IPR015300">
    <property type="entry name" value="DNA-bd_pseudobarrel_sf"/>
</dbReference>
<evidence type="ECO:0000256" key="2">
    <source>
        <dbReference type="ARBA" id="ARBA00023015"/>
    </source>
</evidence>
<dbReference type="AlphaFoldDB" id="A0A9R1S958"/>
<evidence type="ECO:0000256" key="1">
    <source>
        <dbReference type="ARBA" id="ARBA00004123"/>
    </source>
</evidence>
<dbReference type="InterPro" id="IPR003340">
    <property type="entry name" value="B3_DNA-bd"/>
</dbReference>
<name>A0A9R1S958_TRITD</name>